<evidence type="ECO:0000256" key="8">
    <source>
        <dbReference type="ARBA" id="ARBA00022848"/>
    </source>
</evidence>
<evidence type="ECO:0000256" key="9">
    <source>
        <dbReference type="ARBA" id="ARBA00023002"/>
    </source>
</evidence>
<dbReference type="GO" id="GO:0005506">
    <property type="term" value="F:iron ion binding"/>
    <property type="evidence" value="ECO:0007669"/>
    <property type="project" value="InterPro"/>
</dbReference>
<keyword evidence="14" id="KW-0812">Transmembrane</keyword>
<keyword evidence="15" id="KW-0732">Signal</keyword>
<dbReference type="GO" id="GO:0005789">
    <property type="term" value="C:endoplasmic reticulum membrane"/>
    <property type="evidence" value="ECO:0007669"/>
    <property type="project" value="UniProtKB-SubCell"/>
</dbReference>
<dbReference type="InterPro" id="IPR036396">
    <property type="entry name" value="Cyt_P450_sf"/>
</dbReference>
<evidence type="ECO:0000256" key="6">
    <source>
        <dbReference type="ARBA" id="ARBA00022723"/>
    </source>
</evidence>
<protein>
    <recommendedName>
        <fullName evidence="18">Cytochrome P450</fullName>
    </recommendedName>
</protein>
<reference evidence="16 17" key="1">
    <citation type="journal article" date="2018" name="G3 (Bethesda)">
        <title>A High-Quality Reference Genome for the Invasive Mosquitofish Gambusia affinis Using a Chicago Library.</title>
        <authorList>
            <person name="Hoffberg S.L."/>
            <person name="Troendle N.J."/>
            <person name="Glenn T.C."/>
            <person name="Mahmud O."/>
            <person name="Louha S."/>
            <person name="Chalopin D."/>
            <person name="Bennetzen J.L."/>
            <person name="Mauricio R."/>
        </authorList>
    </citation>
    <scope>NUCLEOTIDE SEQUENCE [LARGE SCALE GENOMIC DNA]</scope>
    <source>
        <strain evidence="16">NE01/NJP1002.9</strain>
        <tissue evidence="16">Muscle</tissue>
    </source>
</reference>
<dbReference type="GO" id="GO:0020037">
    <property type="term" value="F:heme binding"/>
    <property type="evidence" value="ECO:0007669"/>
    <property type="project" value="InterPro"/>
</dbReference>
<feature type="transmembrane region" description="Helical" evidence="14">
    <location>
        <begin position="826"/>
        <end position="845"/>
    </location>
</feature>
<comment type="caution">
    <text evidence="16">The sequence shown here is derived from an EMBL/GenBank/DDBJ whole genome shotgun (WGS) entry which is preliminary data.</text>
</comment>
<keyword evidence="14" id="KW-1133">Transmembrane helix</keyword>
<feature type="binding site" description="axial binding residue" evidence="13">
    <location>
        <position position="432"/>
    </location>
    <ligand>
        <name>heme</name>
        <dbReference type="ChEBI" id="CHEBI:30413"/>
    </ligand>
    <ligandPart>
        <name>Fe</name>
        <dbReference type="ChEBI" id="CHEBI:18248"/>
    </ligandPart>
</feature>
<organism evidence="16 17">
    <name type="scientific">Gambusia affinis</name>
    <name type="common">Western mosquitofish</name>
    <name type="synonym">Heterandria affinis</name>
    <dbReference type="NCBI Taxonomy" id="33528"/>
    <lineage>
        <taxon>Eukaryota</taxon>
        <taxon>Metazoa</taxon>
        <taxon>Chordata</taxon>
        <taxon>Craniata</taxon>
        <taxon>Vertebrata</taxon>
        <taxon>Euteleostomi</taxon>
        <taxon>Actinopterygii</taxon>
        <taxon>Neopterygii</taxon>
        <taxon>Teleostei</taxon>
        <taxon>Neoteleostei</taxon>
        <taxon>Acanthomorphata</taxon>
        <taxon>Ovalentaria</taxon>
        <taxon>Atherinomorphae</taxon>
        <taxon>Cyprinodontiformes</taxon>
        <taxon>Poeciliidae</taxon>
        <taxon>Poeciliinae</taxon>
        <taxon>Gambusia</taxon>
    </lineage>
</organism>
<keyword evidence="11" id="KW-0503">Monooxygenase</keyword>
<dbReference type="SUPFAM" id="SSF48264">
    <property type="entry name" value="Cytochrome P450"/>
    <property type="match status" value="3"/>
</dbReference>
<dbReference type="PANTHER" id="PTHR24300">
    <property type="entry name" value="CYTOCHROME P450 508A4-RELATED"/>
    <property type="match status" value="1"/>
</dbReference>
<dbReference type="Proteomes" id="UP000250572">
    <property type="component" value="Unassembled WGS sequence"/>
</dbReference>
<keyword evidence="5 13" id="KW-0349">Heme</keyword>
<dbReference type="FunFam" id="1.10.630.10:FF:000238">
    <property type="entry name" value="Cytochrome P450 2A6"/>
    <property type="match status" value="2"/>
</dbReference>
<dbReference type="AlphaFoldDB" id="A0A315WC75"/>
<accession>A0A315WC75</accession>
<dbReference type="GO" id="GO:0016712">
    <property type="term" value="F:oxidoreductase activity, acting on paired donors, with incorporation or reduction of molecular oxygen, reduced flavin or flavoprotein as one donor, and incorporation of one atom of oxygen"/>
    <property type="evidence" value="ECO:0007669"/>
    <property type="project" value="TreeGrafter"/>
</dbReference>
<evidence type="ECO:0000256" key="10">
    <source>
        <dbReference type="ARBA" id="ARBA00023004"/>
    </source>
</evidence>
<evidence type="ECO:0008006" key="18">
    <source>
        <dbReference type="Google" id="ProtNLM"/>
    </source>
</evidence>
<keyword evidence="8" id="KW-0492">Microsome</keyword>
<feature type="signal peptide" evidence="15">
    <location>
        <begin position="1"/>
        <end position="24"/>
    </location>
</feature>
<evidence type="ECO:0000313" key="17">
    <source>
        <dbReference type="Proteomes" id="UP000250572"/>
    </source>
</evidence>
<dbReference type="GO" id="GO:0006805">
    <property type="term" value="P:xenobiotic metabolic process"/>
    <property type="evidence" value="ECO:0007669"/>
    <property type="project" value="TreeGrafter"/>
</dbReference>
<keyword evidence="6 13" id="KW-0479">Metal-binding</keyword>
<dbReference type="PANTHER" id="PTHR24300:SF327">
    <property type="entry name" value="CYTOCHROME P450 2F2-RELATED"/>
    <property type="match status" value="1"/>
</dbReference>
<evidence type="ECO:0000256" key="15">
    <source>
        <dbReference type="SAM" id="SignalP"/>
    </source>
</evidence>
<evidence type="ECO:0000256" key="2">
    <source>
        <dbReference type="ARBA" id="ARBA00004174"/>
    </source>
</evidence>
<comment type="similarity">
    <text evidence="4">Belongs to the cytochrome P450 family.</text>
</comment>
<dbReference type="InterPro" id="IPR001128">
    <property type="entry name" value="Cyt_P450"/>
</dbReference>
<gene>
    <name evidence="16" type="ORF">CCH79_00013056</name>
</gene>
<dbReference type="PRINTS" id="PR00385">
    <property type="entry name" value="P450"/>
</dbReference>
<dbReference type="InterPro" id="IPR002401">
    <property type="entry name" value="Cyt_P450_E_grp-I"/>
</dbReference>
<feature type="transmembrane region" description="Helical" evidence="14">
    <location>
        <begin position="511"/>
        <end position="529"/>
    </location>
</feature>
<feature type="non-terminal residue" evidence="16">
    <location>
        <position position="1171"/>
    </location>
</feature>
<dbReference type="InterPro" id="IPR017972">
    <property type="entry name" value="Cyt_P450_CS"/>
</dbReference>
<dbReference type="Gene3D" id="1.10.630.10">
    <property type="entry name" value="Cytochrome P450"/>
    <property type="match status" value="3"/>
</dbReference>
<dbReference type="InterPro" id="IPR050182">
    <property type="entry name" value="Cytochrome_P450_fam2"/>
</dbReference>
<sequence>MLGSVLLLGLCILFLLFQLKPRRPKNFPPGPTTLPLLGNLLNLSQENPLKDLERLRNSYGNVYSLFFGPRPAVVLNGLKAMKEAIVAKGADFAGRPQDMFVNDVTQNRGVILADYGLRWREHRRFALMTLRNFGLGKTSMEDRIHDEIQYTIKTLEQSTGGTLSPQVMFHNAASNIICQVLFGKRYEYDDELIKVIVQCFTENAKITNGPWAMIYDSLPITRSLPLPFRKAFRNYKTCQNIAMELVKEHKKTKVPGEPRDFLDCYLDELDKRKDDGSSFSEELLTNYILDLHFAGTDTTSNTLLTGFLYLMNYPHIQERCQQEIDQVLEGKDRASFEDRLSMPYVQAVIHEIQRIANTVPLSVFHCTTKDTELMGYSIPKGTMIVQNLGSVLREEGQWKFPHEFNPENFLNEQGEFVKPEAFMPFSAGPRVCLGEGLARMELFLFIVTLLKKFKFIWPEDAGEPDFTRVYGVTLTPKPYHMKVQLRSSVSGSGNAEQTRTRRSEWSEDRNMFVSIFLLWLFVWFVIILFKSQRPKNFPPGPTILPVLGNLLNLSLENPLKDFDRLSKSYGNIYSIYIGPRPAVILNGLKAMKEAMVIKGADFSGRPQDLFVNDVACRNGGVGVILADYGPSWREHRRFALMTLRNFGLGKKSMEDRIHDEIQHTIKTLEGSIGKTLSPRVMFHNAASNIICQVLFGKRYEYDDDMIKTIVQCFTENAKIANGPWAMIYDSIPICRNLPLPFRKAFKNAKICQNYINCLVTEYKKTRVPGDPRHFVDCYLDELEKRGDDGSSFSEAQLMIFSLDLHFAGTDTTSNTLLTGFLYLMNYPHVQVFLLVLCVVFLLFQLKPQRPKNFPPGPPSLPILGNLWNLNIKNPLKDFERLRQSYGNVYSLFLGLKPAVVINEFKAMKEAMVVKAADFAGRPQNILVTNVTDSKGVIMVDYGSLWRDHRRFALMTLRNFGLGKKSMEERIHEEIQHIIKTLDDNNGKTLSPQFLFHNAASNIICKVLFGTRYEYEDETIKIIVRCFTEIIKIANGPWAMIYDSFPLSRPLRLPHIKAFQNMETFLNIARRLVNEHKKSRVPGEPRDFVDCYLDELDKRGDDVTFSEEQLTRMTFDLYAAGTDTTSNTLLTGFLYLMNYPHIQERCQQEIDRVLQGHDQVTFEDRHSMPYMQ</sequence>
<evidence type="ECO:0000256" key="5">
    <source>
        <dbReference type="ARBA" id="ARBA00022617"/>
    </source>
</evidence>
<keyword evidence="9" id="KW-0560">Oxidoreductase</keyword>
<evidence type="ECO:0000256" key="1">
    <source>
        <dbReference type="ARBA" id="ARBA00001971"/>
    </source>
</evidence>
<evidence type="ECO:0000256" key="13">
    <source>
        <dbReference type="PIRSR" id="PIRSR602401-1"/>
    </source>
</evidence>
<evidence type="ECO:0000256" key="4">
    <source>
        <dbReference type="ARBA" id="ARBA00010617"/>
    </source>
</evidence>
<dbReference type="Pfam" id="PF00067">
    <property type="entry name" value="p450"/>
    <property type="match status" value="3"/>
</dbReference>
<dbReference type="EMBL" id="NHOQ01000086">
    <property type="protein sequence ID" value="PWA33096.1"/>
    <property type="molecule type" value="Genomic_DNA"/>
</dbReference>
<feature type="chain" id="PRO_5016237577" description="Cytochrome P450" evidence="15">
    <location>
        <begin position="25"/>
        <end position="1171"/>
    </location>
</feature>
<keyword evidence="17" id="KW-1185">Reference proteome</keyword>
<evidence type="ECO:0000313" key="16">
    <source>
        <dbReference type="EMBL" id="PWA33096.1"/>
    </source>
</evidence>
<keyword evidence="12 14" id="KW-0472">Membrane</keyword>
<dbReference type="GO" id="GO:0006082">
    <property type="term" value="P:organic acid metabolic process"/>
    <property type="evidence" value="ECO:0007669"/>
    <property type="project" value="TreeGrafter"/>
</dbReference>
<comment type="cofactor">
    <cofactor evidence="1 13">
        <name>heme</name>
        <dbReference type="ChEBI" id="CHEBI:30413"/>
    </cofactor>
</comment>
<dbReference type="STRING" id="33528.ENSGAFP00000022079"/>
<keyword evidence="7" id="KW-0256">Endoplasmic reticulum</keyword>
<evidence type="ECO:0000256" key="11">
    <source>
        <dbReference type="ARBA" id="ARBA00023033"/>
    </source>
</evidence>
<evidence type="ECO:0000256" key="14">
    <source>
        <dbReference type="SAM" id="Phobius"/>
    </source>
</evidence>
<keyword evidence="10 13" id="KW-0408">Iron</keyword>
<proteinExistence type="inferred from homology"/>
<name>A0A315WC75_GAMAF</name>
<evidence type="ECO:0000256" key="7">
    <source>
        <dbReference type="ARBA" id="ARBA00022824"/>
    </source>
</evidence>
<dbReference type="PROSITE" id="PS00086">
    <property type="entry name" value="CYTOCHROME_P450"/>
    <property type="match status" value="1"/>
</dbReference>
<dbReference type="PRINTS" id="PR00463">
    <property type="entry name" value="EP450I"/>
</dbReference>
<evidence type="ECO:0000256" key="3">
    <source>
        <dbReference type="ARBA" id="ARBA00004406"/>
    </source>
</evidence>
<dbReference type="FunFam" id="1.10.630.10:FF:000004">
    <property type="entry name" value="cytochrome P450 2D15 isoform X1"/>
    <property type="match status" value="1"/>
</dbReference>
<evidence type="ECO:0000256" key="12">
    <source>
        <dbReference type="ARBA" id="ARBA00023136"/>
    </source>
</evidence>
<comment type="subcellular location">
    <subcellularLocation>
        <location evidence="3">Endoplasmic reticulum membrane</location>
        <topology evidence="3">Peripheral membrane protein</topology>
    </subcellularLocation>
    <subcellularLocation>
        <location evidence="2">Microsome membrane</location>
        <topology evidence="2">Peripheral membrane protein</topology>
    </subcellularLocation>
</comment>